<keyword evidence="6" id="KW-1185">Reference proteome</keyword>
<name>A0A7W7RJG0_9ACTN</name>
<dbReference type="Proteomes" id="UP000523007">
    <property type="component" value="Unassembled WGS sequence"/>
</dbReference>
<sequence length="357" mass="38016">MRIVWTAVAGAALATAAYRARKRRPVADLRGRTVLVTGGSRGLGLLLARGFGAAGCRVVICARDDDELQRALKDLSARDIDAHGLVCDLRDPAETATMVERASGSGGLDIVVNNAGEIQVAPVDATTRGAFESAMGAMFWGPRDVADAALPHLRERGGTLVNITSIGGKVSPPHLLPYSCAKFAQVALSEGLDAELSKSGVRVLTVVPGLMRTGSHRRAVFSGAPAREYTWFALGASLPLVSMSGERAASRIVEAVRCRQRYLVLHPLTRAAMATHGAFPRLTLMGLRTMNRVLPESAGEPATSGLDASARADNALLRALTRLNDRASERLNQFVPTDPRRDGEGRGPDVSRTRQRP</sequence>
<proteinExistence type="inferred from homology"/>
<dbReference type="PRINTS" id="PR00081">
    <property type="entry name" value="GDHRDH"/>
</dbReference>
<comment type="caution">
    <text evidence="5">The sequence shown here is derived from an EMBL/GenBank/DDBJ whole genome shotgun (WGS) entry which is preliminary data.</text>
</comment>
<reference evidence="5 6" key="1">
    <citation type="submission" date="2020-08" db="EMBL/GenBank/DDBJ databases">
        <title>Sequencing the genomes of 1000 actinobacteria strains.</title>
        <authorList>
            <person name="Klenk H.-P."/>
        </authorList>
    </citation>
    <scope>NUCLEOTIDE SEQUENCE [LARGE SCALE GENOMIC DNA]</scope>
    <source>
        <strain evidence="5 6">DSM 102030</strain>
    </source>
</reference>
<dbReference type="AlphaFoldDB" id="A0A7W7RJG0"/>
<dbReference type="InterPro" id="IPR036291">
    <property type="entry name" value="NAD(P)-bd_dom_sf"/>
</dbReference>
<dbReference type="Gene3D" id="3.40.50.720">
    <property type="entry name" value="NAD(P)-binding Rossmann-like Domain"/>
    <property type="match status" value="1"/>
</dbReference>
<evidence type="ECO:0000313" key="5">
    <source>
        <dbReference type="EMBL" id="MBB4932708.1"/>
    </source>
</evidence>
<evidence type="ECO:0000256" key="4">
    <source>
        <dbReference type="SAM" id="MobiDB-lite"/>
    </source>
</evidence>
<evidence type="ECO:0000256" key="2">
    <source>
        <dbReference type="ARBA" id="ARBA00023002"/>
    </source>
</evidence>
<dbReference type="PRINTS" id="PR00080">
    <property type="entry name" value="SDRFAMILY"/>
</dbReference>
<evidence type="ECO:0000256" key="3">
    <source>
        <dbReference type="RuleBase" id="RU000363"/>
    </source>
</evidence>
<dbReference type="PANTHER" id="PTHR44196:SF1">
    <property type="entry name" value="DEHYDROGENASE_REDUCTASE SDR FAMILY MEMBER 7B"/>
    <property type="match status" value="1"/>
</dbReference>
<feature type="compositionally biased region" description="Basic and acidic residues" evidence="4">
    <location>
        <begin position="338"/>
        <end position="357"/>
    </location>
</feature>
<dbReference type="Pfam" id="PF00106">
    <property type="entry name" value="adh_short"/>
    <property type="match status" value="1"/>
</dbReference>
<comment type="similarity">
    <text evidence="1 3">Belongs to the short-chain dehydrogenases/reductases (SDR) family.</text>
</comment>
<organism evidence="5 6">
    <name type="scientific">Lipingzhangella halophila</name>
    <dbReference type="NCBI Taxonomy" id="1783352"/>
    <lineage>
        <taxon>Bacteria</taxon>
        <taxon>Bacillati</taxon>
        <taxon>Actinomycetota</taxon>
        <taxon>Actinomycetes</taxon>
        <taxon>Streptosporangiales</taxon>
        <taxon>Nocardiopsidaceae</taxon>
        <taxon>Lipingzhangella</taxon>
    </lineage>
</organism>
<keyword evidence="2" id="KW-0560">Oxidoreductase</keyword>
<dbReference type="PANTHER" id="PTHR44196">
    <property type="entry name" value="DEHYDROGENASE/REDUCTASE SDR FAMILY MEMBER 7B"/>
    <property type="match status" value="1"/>
</dbReference>
<evidence type="ECO:0000256" key="1">
    <source>
        <dbReference type="ARBA" id="ARBA00006484"/>
    </source>
</evidence>
<dbReference type="SUPFAM" id="SSF51735">
    <property type="entry name" value="NAD(P)-binding Rossmann-fold domains"/>
    <property type="match status" value="1"/>
</dbReference>
<dbReference type="EMBL" id="JACHJT010000001">
    <property type="protein sequence ID" value="MBB4932708.1"/>
    <property type="molecule type" value="Genomic_DNA"/>
</dbReference>
<gene>
    <name evidence="5" type="ORF">F4561_003528</name>
</gene>
<dbReference type="GO" id="GO:0016491">
    <property type="term" value="F:oxidoreductase activity"/>
    <property type="evidence" value="ECO:0007669"/>
    <property type="project" value="UniProtKB-KW"/>
</dbReference>
<dbReference type="GO" id="GO:0016020">
    <property type="term" value="C:membrane"/>
    <property type="evidence" value="ECO:0007669"/>
    <property type="project" value="TreeGrafter"/>
</dbReference>
<protein>
    <submittedName>
        <fullName evidence="5">NAD(P)-dependent dehydrogenase (Short-subunit alcohol dehydrogenase family)</fullName>
    </submittedName>
</protein>
<dbReference type="InterPro" id="IPR002347">
    <property type="entry name" value="SDR_fam"/>
</dbReference>
<accession>A0A7W7RJG0</accession>
<evidence type="ECO:0000313" key="6">
    <source>
        <dbReference type="Proteomes" id="UP000523007"/>
    </source>
</evidence>
<feature type="region of interest" description="Disordered" evidence="4">
    <location>
        <begin position="328"/>
        <end position="357"/>
    </location>
</feature>
<dbReference type="RefSeq" id="WP_184580319.1">
    <property type="nucleotide sequence ID" value="NZ_JACHJT010000001.1"/>
</dbReference>